<dbReference type="InterPro" id="IPR000073">
    <property type="entry name" value="AB_hydrolase_1"/>
</dbReference>
<dbReference type="PANTHER" id="PTHR43798">
    <property type="entry name" value="MONOACYLGLYCEROL LIPASE"/>
    <property type="match status" value="1"/>
</dbReference>
<keyword evidence="2" id="KW-0378">Hydrolase</keyword>
<dbReference type="InterPro" id="IPR029058">
    <property type="entry name" value="AB_hydrolase_fold"/>
</dbReference>
<dbReference type="GO" id="GO:0016020">
    <property type="term" value="C:membrane"/>
    <property type="evidence" value="ECO:0007669"/>
    <property type="project" value="TreeGrafter"/>
</dbReference>
<dbReference type="GO" id="GO:0016787">
    <property type="term" value="F:hydrolase activity"/>
    <property type="evidence" value="ECO:0007669"/>
    <property type="project" value="UniProtKB-KW"/>
</dbReference>
<dbReference type="Gene3D" id="3.40.50.1820">
    <property type="entry name" value="alpha/beta hydrolase"/>
    <property type="match status" value="1"/>
</dbReference>
<reference evidence="2 3" key="1">
    <citation type="submission" date="2019-12" db="EMBL/GenBank/DDBJ databases">
        <authorList>
            <person name="Huq M.A."/>
        </authorList>
    </citation>
    <scope>NUCLEOTIDE SEQUENCE [LARGE SCALE GENOMIC DNA]</scope>
    <source>
        <strain evidence="2 3">MAH-20</strain>
    </source>
</reference>
<evidence type="ECO:0000259" key="1">
    <source>
        <dbReference type="Pfam" id="PF12697"/>
    </source>
</evidence>
<feature type="domain" description="AB hydrolase-1" evidence="1">
    <location>
        <begin position="31"/>
        <end position="273"/>
    </location>
</feature>
<evidence type="ECO:0000313" key="3">
    <source>
        <dbReference type="Proteomes" id="UP000441389"/>
    </source>
</evidence>
<dbReference type="SUPFAM" id="SSF53474">
    <property type="entry name" value="alpha/beta-Hydrolases"/>
    <property type="match status" value="1"/>
</dbReference>
<dbReference type="AlphaFoldDB" id="A0A6I4IYX6"/>
<keyword evidence="3" id="KW-1185">Reference proteome</keyword>
<protein>
    <submittedName>
        <fullName evidence="2">Alpha/beta fold hydrolase</fullName>
    </submittedName>
</protein>
<gene>
    <name evidence="2" type="ORF">GON01_05265</name>
</gene>
<comment type="caution">
    <text evidence="2">The sequence shown here is derived from an EMBL/GenBank/DDBJ whole genome shotgun (WGS) entry which is preliminary data.</text>
</comment>
<name>A0A6I4IYX6_9SPHN</name>
<proteinExistence type="predicted"/>
<accession>A0A6I4IYX6</accession>
<dbReference type="InterPro" id="IPR050266">
    <property type="entry name" value="AB_hydrolase_sf"/>
</dbReference>
<sequence>MADFADEYWTNDGLRLHYRDYAGGGDGRPVILCLPGLTRNVRDFAALAERLAPAWRVIAIDFRGRGESAYSKEPASYAPLTYAQDVKALLDELALDAIIPIGTSLGGLVTMLLAATDAQRVKGVVFNDVGPEVEPAGIARIRSYVGRSGNWPTWLHAARSLAANQRHVYPNYGIEDWLRMAKRLYRLSGNGRIVIDYDPRISEPMRNAIDEPAPDLWPLLTPLKDVPALILRGELSDVLSTGTVRRMLAALPRAEAVTVPRVGHAPTLEEAAAAEAIDRLLAAVLEAGAQKEPAG</sequence>
<dbReference type="PANTHER" id="PTHR43798:SF33">
    <property type="entry name" value="HYDROLASE, PUTATIVE (AFU_ORTHOLOGUE AFUA_2G14860)-RELATED"/>
    <property type="match status" value="1"/>
</dbReference>
<dbReference type="Proteomes" id="UP000441389">
    <property type="component" value="Unassembled WGS sequence"/>
</dbReference>
<dbReference type="Pfam" id="PF12697">
    <property type="entry name" value="Abhydrolase_6"/>
    <property type="match status" value="1"/>
</dbReference>
<organism evidence="2 3">
    <name type="scientific">Sphingomonas horti</name>
    <dbReference type="NCBI Taxonomy" id="2682842"/>
    <lineage>
        <taxon>Bacteria</taxon>
        <taxon>Pseudomonadati</taxon>
        <taxon>Pseudomonadota</taxon>
        <taxon>Alphaproteobacteria</taxon>
        <taxon>Sphingomonadales</taxon>
        <taxon>Sphingomonadaceae</taxon>
        <taxon>Sphingomonas</taxon>
    </lineage>
</organism>
<dbReference type="EMBL" id="WQMS01000006">
    <property type="protein sequence ID" value="MVO77347.1"/>
    <property type="molecule type" value="Genomic_DNA"/>
</dbReference>
<evidence type="ECO:0000313" key="2">
    <source>
        <dbReference type="EMBL" id="MVO77347.1"/>
    </source>
</evidence>
<dbReference type="RefSeq" id="WP_181599909.1">
    <property type="nucleotide sequence ID" value="NZ_WQMS01000006.1"/>
</dbReference>